<sequence length="558" mass="62470">MKKHIIYLMGICALFVGANSCQDSFLDEEVLDALAPETLNDKLGYEAAAIGLYHNLSQDFYTTDWDQTFPGIFHLGTDIVWAPSGRSNGAARPFFDYTQLISDDFGSWRIWSSLYRIINNANILISNAESGTAVGMSQNEIDAYNAEGRFFRAYAYNMLATLYGGVPLVTEPIDDAKTDFVRATLQEVNDVIEADLIMAVSNLPEVDQAVRQGRANKNMARQLLAEVYLRNGKPDLAEDQCDDIIGGGKYTLVKNRYGVRSGGDGDAFSDMFLYGNQRRNQGNTEAIWVLEQENPTDVTGGSTGNSQFRRVWGGSYHDLPGMVPTDTLGGRGLARIRLNNWVLYDLYEDDDMRNSKYSIHRKHYFNNPDAKYDAIRGTEVPYGEDATFTLSDGSEVKIFAADTIYKYAPYTLKWGQFDSRNVFGYNMVKDFMIMRLGETYLLRAEARLKQDNFDGAASDINVLRDRANAPLVSAGDITLDFILDERVRELLGEENRRMTLVRTGKLVERAQNLNGTGPIASGNIETTNGIQNYNMLLPIPQSEIDLNKDAVLEQNPGY</sequence>
<dbReference type="Pfam" id="PF14322">
    <property type="entry name" value="SusD-like_3"/>
    <property type="match status" value="1"/>
</dbReference>
<dbReference type="InterPro" id="IPR012944">
    <property type="entry name" value="SusD_RagB_dom"/>
</dbReference>
<evidence type="ECO:0000313" key="9">
    <source>
        <dbReference type="Proteomes" id="UP001156141"/>
    </source>
</evidence>
<gene>
    <name evidence="8" type="ORF">MKW35_10795</name>
</gene>
<evidence type="ECO:0000256" key="1">
    <source>
        <dbReference type="ARBA" id="ARBA00004442"/>
    </source>
</evidence>
<dbReference type="Pfam" id="PF07980">
    <property type="entry name" value="SusD_RagB"/>
    <property type="match status" value="1"/>
</dbReference>
<keyword evidence="4" id="KW-0472">Membrane</keyword>
<dbReference type="InterPro" id="IPR011990">
    <property type="entry name" value="TPR-like_helical_dom_sf"/>
</dbReference>
<dbReference type="SUPFAM" id="SSF48452">
    <property type="entry name" value="TPR-like"/>
    <property type="match status" value="1"/>
</dbReference>
<comment type="similarity">
    <text evidence="2">Belongs to the SusD family.</text>
</comment>
<proteinExistence type="inferred from homology"/>
<evidence type="ECO:0000256" key="2">
    <source>
        <dbReference type="ARBA" id="ARBA00006275"/>
    </source>
</evidence>
<evidence type="ECO:0000259" key="7">
    <source>
        <dbReference type="Pfam" id="PF14322"/>
    </source>
</evidence>
<comment type="caution">
    <text evidence="8">The sequence shown here is derived from an EMBL/GenBank/DDBJ whole genome shotgun (WGS) entry which is preliminary data.</text>
</comment>
<name>A0ABS9RJI2_9FLAO</name>
<reference evidence="8" key="1">
    <citation type="submission" date="2022-02" db="EMBL/GenBank/DDBJ databases">
        <title>Aestuariibaculum sp., a marine bacterium isolated from sediment in Guangxi.</title>
        <authorList>
            <person name="Ying J."/>
        </authorList>
    </citation>
    <scope>NUCLEOTIDE SEQUENCE</scope>
    <source>
        <strain evidence="8">L182</strain>
    </source>
</reference>
<evidence type="ECO:0000256" key="3">
    <source>
        <dbReference type="ARBA" id="ARBA00022729"/>
    </source>
</evidence>
<keyword evidence="9" id="KW-1185">Reference proteome</keyword>
<accession>A0ABS9RJI2</accession>
<evidence type="ECO:0000259" key="6">
    <source>
        <dbReference type="Pfam" id="PF07980"/>
    </source>
</evidence>
<dbReference type="EMBL" id="JAKVQD010000004">
    <property type="protein sequence ID" value="MCH4553111.1"/>
    <property type="molecule type" value="Genomic_DNA"/>
</dbReference>
<feature type="domain" description="RagB/SusD" evidence="6">
    <location>
        <begin position="418"/>
        <end position="558"/>
    </location>
</feature>
<feature type="domain" description="SusD-like N-terminal" evidence="7">
    <location>
        <begin position="107"/>
        <end position="229"/>
    </location>
</feature>
<evidence type="ECO:0000313" key="8">
    <source>
        <dbReference type="EMBL" id="MCH4553111.1"/>
    </source>
</evidence>
<evidence type="ECO:0000256" key="4">
    <source>
        <dbReference type="ARBA" id="ARBA00023136"/>
    </source>
</evidence>
<dbReference type="RefSeq" id="WP_240573561.1">
    <property type="nucleotide sequence ID" value="NZ_CP136709.1"/>
</dbReference>
<protein>
    <submittedName>
        <fullName evidence="8">RagB/SusD family nutrient uptake outer membrane protein</fullName>
    </submittedName>
</protein>
<dbReference type="Proteomes" id="UP001156141">
    <property type="component" value="Unassembled WGS sequence"/>
</dbReference>
<keyword evidence="5" id="KW-0998">Cell outer membrane</keyword>
<keyword evidence="3" id="KW-0732">Signal</keyword>
<dbReference type="Gene3D" id="1.25.40.390">
    <property type="match status" value="1"/>
</dbReference>
<evidence type="ECO:0000256" key="5">
    <source>
        <dbReference type="ARBA" id="ARBA00023237"/>
    </source>
</evidence>
<comment type="subcellular location">
    <subcellularLocation>
        <location evidence="1">Cell outer membrane</location>
    </subcellularLocation>
</comment>
<dbReference type="InterPro" id="IPR033985">
    <property type="entry name" value="SusD-like_N"/>
</dbReference>
<organism evidence="8 9">
    <name type="scientific">Aestuariibaculum lutulentum</name>
    <dbReference type="NCBI Taxonomy" id="2920935"/>
    <lineage>
        <taxon>Bacteria</taxon>
        <taxon>Pseudomonadati</taxon>
        <taxon>Bacteroidota</taxon>
        <taxon>Flavobacteriia</taxon>
        <taxon>Flavobacteriales</taxon>
        <taxon>Flavobacteriaceae</taxon>
    </lineage>
</organism>